<proteinExistence type="predicted"/>
<accession>D8MTL8</accession>
<evidence type="ECO:0000313" key="2">
    <source>
        <dbReference type="Proteomes" id="UP000008793"/>
    </source>
</evidence>
<keyword evidence="2" id="KW-1185">Reference proteome</keyword>
<dbReference type="HOGENOM" id="CLU_150545_0_0_6"/>
<dbReference type="eggNOG" id="ENOG50320GN">
    <property type="taxonomic scope" value="Bacteria"/>
</dbReference>
<dbReference type="GeneID" id="90512636"/>
<protein>
    <submittedName>
        <fullName evidence="1">Uncharacterized protein</fullName>
    </submittedName>
</protein>
<name>D8MTL8_ERWBE</name>
<dbReference type="Pfam" id="PF19925">
    <property type="entry name" value="DUF6388"/>
    <property type="match status" value="1"/>
</dbReference>
<reference evidence="1 2" key="1">
    <citation type="journal article" date="2010" name="BMC Genomics">
        <title>Genome comparison of the epiphytic bacteria Erwinia billingiae and E. tasmaniensis with the pear pathogen E. pyrifoliae.</title>
        <authorList>
            <person name="Kube M."/>
            <person name="Migdoll A.M."/>
            <person name="Gehring I."/>
            <person name="Heitmann K."/>
            <person name="Mayer Y."/>
            <person name="Kuhl H."/>
            <person name="Knaust F."/>
            <person name="Geider K."/>
            <person name="Reinhardt R."/>
        </authorList>
    </citation>
    <scope>NUCLEOTIDE SEQUENCE [LARGE SCALE GENOMIC DNA]</scope>
    <source>
        <strain evidence="1 2">Eb661</strain>
    </source>
</reference>
<dbReference type="EMBL" id="FP236843">
    <property type="protein sequence ID" value="CAX60175.1"/>
    <property type="molecule type" value="Genomic_DNA"/>
</dbReference>
<dbReference type="AlphaFoldDB" id="D8MTL8"/>
<sequence length="107" mass="11998">MKSIEEYYAIARVLFLEAHPEIKTGIAQLTDADAAKLGMTLSQLQDMQTDRAYAAFTREKKLDGMLFAIQLAEPDKAVAAEAIEAYLRQHATALGMTWEEFCIKNEL</sequence>
<dbReference type="InterPro" id="IPR045662">
    <property type="entry name" value="DUF6388"/>
</dbReference>
<dbReference type="KEGG" id="ebi:EbC_26440"/>
<dbReference type="RefSeq" id="WP_013202661.1">
    <property type="nucleotide sequence ID" value="NC_014306.1"/>
</dbReference>
<organism evidence="2">
    <name type="scientific">Erwinia billingiae (strain Eb661)</name>
    <dbReference type="NCBI Taxonomy" id="634500"/>
    <lineage>
        <taxon>Bacteria</taxon>
        <taxon>Pseudomonadati</taxon>
        <taxon>Pseudomonadota</taxon>
        <taxon>Gammaproteobacteria</taxon>
        <taxon>Enterobacterales</taxon>
        <taxon>Erwiniaceae</taxon>
        <taxon>Erwinia</taxon>
    </lineage>
</organism>
<dbReference type="Proteomes" id="UP000008793">
    <property type="component" value="Chromosome"/>
</dbReference>
<gene>
    <name evidence="1" type="ordered locus">EbC_26440</name>
</gene>
<evidence type="ECO:0000313" key="1">
    <source>
        <dbReference type="EMBL" id="CAX60175.1"/>
    </source>
</evidence>